<dbReference type="HOGENOM" id="CLU_065200_0_2_1"/>
<dbReference type="PANTHER" id="PTHR12714:SF9">
    <property type="entry name" value="PROTEIN-S-ISOPRENYLCYSTEINE O-METHYLTRANSFERASE"/>
    <property type="match status" value="1"/>
</dbReference>
<dbReference type="Proteomes" id="UP000005627">
    <property type="component" value="Chromosome 1"/>
</dbReference>
<keyword evidence="10 12" id="KW-0472">Membrane</keyword>
<dbReference type="Gene3D" id="1.20.120.1630">
    <property type="match status" value="1"/>
</dbReference>
<keyword evidence="9 12" id="KW-1133">Transmembrane helix</keyword>
<dbReference type="GO" id="GO:0032259">
    <property type="term" value="P:methylation"/>
    <property type="evidence" value="ECO:0007669"/>
    <property type="project" value="UniProtKB-KW"/>
</dbReference>
<dbReference type="AlphaFoldDB" id="G8ZM62"/>
<dbReference type="GO" id="GO:0007323">
    <property type="term" value="P:peptide pheromone maturation"/>
    <property type="evidence" value="ECO:0007669"/>
    <property type="project" value="EnsemblFungi"/>
</dbReference>
<keyword evidence="14" id="KW-1185">Reference proteome</keyword>
<dbReference type="EMBL" id="HE616742">
    <property type="protein sequence ID" value="CCE89706.1"/>
    <property type="molecule type" value="Genomic_DNA"/>
</dbReference>
<keyword evidence="12" id="KW-0256">Endoplasmic reticulum</keyword>
<dbReference type="STRING" id="1076872.G8ZM62"/>
<feature type="transmembrane region" description="Helical" evidence="12">
    <location>
        <begin position="90"/>
        <end position="109"/>
    </location>
</feature>
<dbReference type="EC" id="2.1.1.100" evidence="3 12"/>
<keyword evidence="8 12" id="KW-0812">Transmembrane</keyword>
<dbReference type="GO" id="GO:0004671">
    <property type="term" value="F:protein C-terminal S-isoprenylcysteine carboxyl O-methyltransferase activity"/>
    <property type="evidence" value="ECO:0007669"/>
    <property type="project" value="UniProtKB-EC"/>
</dbReference>
<proteinExistence type="inferred from homology"/>
<evidence type="ECO:0000256" key="1">
    <source>
        <dbReference type="ARBA" id="ARBA00004141"/>
    </source>
</evidence>
<evidence type="ECO:0000256" key="8">
    <source>
        <dbReference type="ARBA" id="ARBA00022692"/>
    </source>
</evidence>
<feature type="transmembrane region" description="Helical" evidence="12">
    <location>
        <begin position="130"/>
        <end position="151"/>
    </location>
</feature>
<dbReference type="GeneID" id="11503256"/>
<dbReference type="GO" id="GO:0005789">
    <property type="term" value="C:endoplasmic reticulum membrane"/>
    <property type="evidence" value="ECO:0007669"/>
    <property type="project" value="UniProtKB-SubCell"/>
</dbReference>
<dbReference type="PANTHER" id="PTHR12714">
    <property type="entry name" value="PROTEIN-S ISOPRENYLCYSTEINE O-METHYLTRANSFERASE"/>
    <property type="match status" value="1"/>
</dbReference>
<evidence type="ECO:0000313" key="13">
    <source>
        <dbReference type="EMBL" id="CCE89706.1"/>
    </source>
</evidence>
<comment type="subcellular location">
    <subcellularLocation>
        <location evidence="12">Endoplasmic reticulum membrane</location>
        <topology evidence="12">Multi-pass membrane protein</topology>
    </subcellularLocation>
    <subcellularLocation>
        <location evidence="1">Membrane</location>
        <topology evidence="1">Multi-pass membrane protein</topology>
    </subcellularLocation>
</comment>
<name>G8ZM62_TORDE</name>
<evidence type="ECO:0000256" key="9">
    <source>
        <dbReference type="ARBA" id="ARBA00022989"/>
    </source>
</evidence>
<keyword evidence="4" id="KW-0589">Pheromone response</keyword>
<dbReference type="FunFam" id="1.20.120.1630:FF:000018">
    <property type="entry name" value="Protein-S-isoprenylcysteine O-methyltransferase"/>
    <property type="match status" value="1"/>
</dbReference>
<reference evidence="13 14" key="1">
    <citation type="journal article" date="2011" name="Proc. Natl. Acad. Sci. U.S.A.">
        <title>Evolutionary erosion of yeast sex chromosomes by mating-type switching accidents.</title>
        <authorList>
            <person name="Gordon J.L."/>
            <person name="Armisen D."/>
            <person name="Proux-Wera E."/>
            <person name="Oheigeartaigh S.S."/>
            <person name="Byrne K.P."/>
            <person name="Wolfe K.H."/>
        </authorList>
    </citation>
    <scope>NUCLEOTIDE SEQUENCE [LARGE SCALE GENOMIC DNA]</scope>
    <source>
        <strain evidence="14">ATCC 10662 / CBS 1146 / NBRC 0425 / NCYC 2629 / NRRL Y-866</strain>
    </source>
</reference>
<keyword evidence="6" id="KW-0808">Transferase</keyword>
<protein>
    <recommendedName>
        <fullName evidence="11 12">Protein-S-isoprenylcysteine O-methyltransferase</fullName>
        <ecNumber evidence="3 12">2.1.1.100</ecNumber>
    </recommendedName>
</protein>
<evidence type="ECO:0000313" key="14">
    <source>
        <dbReference type="Proteomes" id="UP000005627"/>
    </source>
</evidence>
<evidence type="ECO:0000256" key="6">
    <source>
        <dbReference type="ARBA" id="ARBA00022679"/>
    </source>
</evidence>
<comment type="catalytic activity">
    <reaction evidence="12">
        <text>[protein]-C-terminal S-[(2E,6E)-farnesyl]-L-cysteine + S-adenosyl-L-methionine = [protein]-C-terminal S-[(2E,6E)-farnesyl]-L-cysteine methyl ester + S-adenosyl-L-homocysteine</text>
        <dbReference type="Rhea" id="RHEA:21672"/>
        <dbReference type="Rhea" id="RHEA-COMP:12125"/>
        <dbReference type="Rhea" id="RHEA-COMP:12126"/>
        <dbReference type="ChEBI" id="CHEBI:57856"/>
        <dbReference type="ChEBI" id="CHEBI:59789"/>
        <dbReference type="ChEBI" id="CHEBI:90510"/>
        <dbReference type="ChEBI" id="CHEBI:90511"/>
        <dbReference type="EC" id="2.1.1.100"/>
    </reaction>
</comment>
<evidence type="ECO:0000256" key="3">
    <source>
        <dbReference type="ARBA" id="ARBA00012151"/>
    </source>
</evidence>
<dbReference type="InterPro" id="IPR025770">
    <property type="entry name" value="PPMT_MeTrfase"/>
</dbReference>
<evidence type="ECO:0000256" key="7">
    <source>
        <dbReference type="ARBA" id="ARBA00022691"/>
    </source>
</evidence>
<gene>
    <name evidence="13" type="primary">TDEL0A03740</name>
    <name evidence="13" type="ORF">TDEL_0A03740</name>
</gene>
<evidence type="ECO:0000256" key="10">
    <source>
        <dbReference type="ARBA" id="ARBA00023136"/>
    </source>
</evidence>
<organism evidence="13 14">
    <name type="scientific">Torulaspora delbrueckii</name>
    <name type="common">Yeast</name>
    <name type="synonym">Candida colliculosa</name>
    <dbReference type="NCBI Taxonomy" id="4950"/>
    <lineage>
        <taxon>Eukaryota</taxon>
        <taxon>Fungi</taxon>
        <taxon>Dikarya</taxon>
        <taxon>Ascomycota</taxon>
        <taxon>Saccharomycotina</taxon>
        <taxon>Saccharomycetes</taxon>
        <taxon>Saccharomycetales</taxon>
        <taxon>Saccharomycetaceae</taxon>
        <taxon>Torulaspora</taxon>
    </lineage>
</organism>
<feature type="transmembrane region" description="Helical" evidence="12">
    <location>
        <begin position="182"/>
        <end position="207"/>
    </location>
</feature>
<accession>G8ZM62</accession>
<dbReference type="OrthoDB" id="422086at2759"/>
<comment type="similarity">
    <text evidence="2 12">Belongs to the class VI-like SAM-binding methyltransferase superfamily. Isoprenylcysteine carboxyl methyltransferase family.</text>
</comment>
<dbReference type="GO" id="GO:0005637">
    <property type="term" value="C:nuclear inner membrane"/>
    <property type="evidence" value="ECO:0007669"/>
    <property type="project" value="EnsemblFungi"/>
</dbReference>
<evidence type="ECO:0000256" key="12">
    <source>
        <dbReference type="RuleBase" id="RU362022"/>
    </source>
</evidence>
<dbReference type="InterPro" id="IPR007269">
    <property type="entry name" value="ICMT_MeTrfase"/>
</dbReference>
<feature type="transmembrane region" description="Helical" evidence="12">
    <location>
        <begin position="29"/>
        <end position="48"/>
    </location>
</feature>
<feature type="transmembrane region" description="Helical" evidence="12">
    <location>
        <begin position="53"/>
        <end position="70"/>
    </location>
</feature>
<dbReference type="Pfam" id="PF04140">
    <property type="entry name" value="ICMT"/>
    <property type="match status" value="1"/>
</dbReference>
<evidence type="ECO:0000256" key="4">
    <source>
        <dbReference type="ARBA" id="ARBA00022507"/>
    </source>
</evidence>
<dbReference type="KEGG" id="tdl:TDEL_0A03740"/>
<dbReference type="RefSeq" id="XP_003678917.1">
    <property type="nucleotide sequence ID" value="XM_003678869.1"/>
</dbReference>
<evidence type="ECO:0000256" key="11">
    <source>
        <dbReference type="ARBA" id="ARBA00023656"/>
    </source>
</evidence>
<keyword evidence="7 12" id="KW-0949">S-adenosyl-L-methionine</keyword>
<evidence type="ECO:0000256" key="5">
    <source>
        <dbReference type="ARBA" id="ARBA00022603"/>
    </source>
</evidence>
<dbReference type="InParanoid" id="G8ZM62"/>
<evidence type="ECO:0000256" key="2">
    <source>
        <dbReference type="ARBA" id="ARBA00009140"/>
    </source>
</evidence>
<dbReference type="eggNOG" id="KOG2628">
    <property type="taxonomic scope" value="Eukaryota"/>
</dbReference>
<dbReference type="GO" id="GO:0019236">
    <property type="term" value="P:response to pheromone"/>
    <property type="evidence" value="ECO:0007669"/>
    <property type="project" value="UniProtKB-KW"/>
</dbReference>
<dbReference type="PROSITE" id="PS51564">
    <property type="entry name" value="SAM_ICMT"/>
    <property type="match status" value="1"/>
</dbReference>
<sequence>MSDHDVDNGIQLNKPYADVEKNPLDQVSFTAFCLGIVLGIFLGSLMIIKLKNFNFYIISLCIFHFLEYYITARYDSSKVNLDSFLLNNGSAYLICHIIAIIETLVEYVYEPDFKADNESAFSKTVVRLGYLCMFVGQFVRSLAMATAGSSFSHIVQQERQSDHVLVKHGIYSWSRHPSYFGFFYWAVGSQMILLNPVSFVLFSVILWRFFNQRIKVEEAYLIRFFGDEYIQYKSQIPVRIPFIK</sequence>
<dbReference type="FunCoup" id="G8ZM62">
    <property type="interactions" value="519"/>
</dbReference>
<keyword evidence="5 12" id="KW-0489">Methyltransferase</keyword>